<gene>
    <name evidence="3" type="ORF">CEXT_768051</name>
</gene>
<evidence type="ECO:0000313" key="3">
    <source>
        <dbReference type="EMBL" id="GIY63693.1"/>
    </source>
</evidence>
<accession>A0AAV4V1H2</accession>
<keyword evidence="4" id="KW-1185">Reference proteome</keyword>
<evidence type="ECO:0000256" key="1">
    <source>
        <dbReference type="SAM" id="MobiDB-lite"/>
    </source>
</evidence>
<dbReference type="EMBL" id="BPLR01013773">
    <property type="protein sequence ID" value="GIY63693.1"/>
    <property type="molecule type" value="Genomic_DNA"/>
</dbReference>
<name>A0AAV4V1H2_CAEEX</name>
<keyword evidence="2" id="KW-0472">Membrane</keyword>
<feature type="region of interest" description="Disordered" evidence="1">
    <location>
        <begin position="33"/>
        <end position="116"/>
    </location>
</feature>
<sequence>MEDHFVEIWYHVMGVVFAVIFLACIYSCCDKKRSGADDGGDRQPNADSPPPSGEMSIPMTNMEEIPRRRCISRSNSDTDNLERDLHSDTPPPAYDHIPPPSYDFVAPPAYDDVVDQ</sequence>
<organism evidence="3 4">
    <name type="scientific">Caerostris extrusa</name>
    <name type="common">Bark spider</name>
    <name type="synonym">Caerostris bankana</name>
    <dbReference type="NCBI Taxonomy" id="172846"/>
    <lineage>
        <taxon>Eukaryota</taxon>
        <taxon>Metazoa</taxon>
        <taxon>Ecdysozoa</taxon>
        <taxon>Arthropoda</taxon>
        <taxon>Chelicerata</taxon>
        <taxon>Arachnida</taxon>
        <taxon>Araneae</taxon>
        <taxon>Araneomorphae</taxon>
        <taxon>Entelegynae</taxon>
        <taxon>Araneoidea</taxon>
        <taxon>Araneidae</taxon>
        <taxon>Caerostris</taxon>
    </lineage>
</organism>
<evidence type="ECO:0000256" key="2">
    <source>
        <dbReference type="SAM" id="Phobius"/>
    </source>
</evidence>
<keyword evidence="2" id="KW-1133">Transmembrane helix</keyword>
<keyword evidence="2" id="KW-0812">Transmembrane</keyword>
<proteinExistence type="predicted"/>
<reference evidence="3 4" key="1">
    <citation type="submission" date="2021-06" db="EMBL/GenBank/DDBJ databases">
        <title>Caerostris extrusa draft genome.</title>
        <authorList>
            <person name="Kono N."/>
            <person name="Arakawa K."/>
        </authorList>
    </citation>
    <scope>NUCLEOTIDE SEQUENCE [LARGE SCALE GENOMIC DNA]</scope>
</reference>
<dbReference type="AlphaFoldDB" id="A0AAV4V1H2"/>
<feature type="transmembrane region" description="Helical" evidence="2">
    <location>
        <begin position="6"/>
        <end position="26"/>
    </location>
</feature>
<comment type="caution">
    <text evidence="3">The sequence shown here is derived from an EMBL/GenBank/DDBJ whole genome shotgun (WGS) entry which is preliminary data.</text>
</comment>
<evidence type="ECO:0000313" key="4">
    <source>
        <dbReference type="Proteomes" id="UP001054945"/>
    </source>
</evidence>
<dbReference type="Proteomes" id="UP001054945">
    <property type="component" value="Unassembled WGS sequence"/>
</dbReference>
<feature type="compositionally biased region" description="Pro residues" evidence="1">
    <location>
        <begin position="89"/>
        <end position="101"/>
    </location>
</feature>
<protein>
    <submittedName>
        <fullName evidence="3">Uncharacterized protein</fullName>
    </submittedName>
</protein>